<dbReference type="GO" id="GO:0050178">
    <property type="term" value="F:phenylpyruvate tautomerase activity"/>
    <property type="evidence" value="ECO:0007669"/>
    <property type="project" value="UniProtKB-EC"/>
</dbReference>
<evidence type="ECO:0000256" key="1">
    <source>
        <dbReference type="ARBA" id="ARBA00004613"/>
    </source>
</evidence>
<keyword evidence="2" id="KW-0202">Cytokine</keyword>
<evidence type="ECO:0000256" key="10">
    <source>
        <dbReference type="ARBA" id="ARBA00041912"/>
    </source>
</evidence>
<dbReference type="SUPFAM" id="SSF55331">
    <property type="entry name" value="Tautomerase/MIF"/>
    <property type="match status" value="1"/>
</dbReference>
<comment type="catalytic activity">
    <reaction evidence="5">
        <text>3-phenylpyruvate = enol-phenylpyruvate</text>
        <dbReference type="Rhea" id="RHEA:17097"/>
        <dbReference type="ChEBI" id="CHEBI:16815"/>
        <dbReference type="ChEBI" id="CHEBI:18005"/>
        <dbReference type="EC" id="5.3.2.1"/>
    </reaction>
</comment>
<comment type="catalytic activity">
    <reaction evidence="6">
        <text>L-dopachrome = 5,6-dihydroxyindole-2-carboxylate</text>
        <dbReference type="Rhea" id="RHEA:13041"/>
        <dbReference type="ChEBI" id="CHEBI:16875"/>
        <dbReference type="ChEBI" id="CHEBI:57509"/>
        <dbReference type="EC" id="5.3.3.12"/>
    </reaction>
</comment>
<dbReference type="PANTHER" id="PTHR11954">
    <property type="entry name" value="D-DOPACHROME DECARBOXYLASE"/>
    <property type="match status" value="1"/>
</dbReference>
<dbReference type="EC" id="5.3.3.12" evidence="7"/>
<evidence type="ECO:0000256" key="8">
    <source>
        <dbReference type="ARBA" id="ARBA00039086"/>
    </source>
</evidence>
<comment type="subcellular location">
    <subcellularLocation>
        <location evidence="1">Secreted</location>
    </subcellularLocation>
</comment>
<proteinExistence type="predicted"/>
<evidence type="ECO:0000256" key="11">
    <source>
        <dbReference type="ARBA" id="ARBA00042730"/>
    </source>
</evidence>
<dbReference type="OrthoDB" id="5769863at2"/>
<evidence type="ECO:0000256" key="7">
    <source>
        <dbReference type="ARBA" id="ARBA00038932"/>
    </source>
</evidence>
<protein>
    <recommendedName>
        <fullName evidence="11">L-dopachrome isomerase</fullName>
        <ecNumber evidence="8">5.3.2.1</ecNumber>
        <ecNumber evidence="7">5.3.3.12</ecNumber>
    </recommendedName>
    <alternativeName>
        <fullName evidence="9">L-dopachrome tautomerase</fullName>
    </alternativeName>
    <alternativeName>
        <fullName evidence="10">Phenylpyruvate tautomerase</fullName>
    </alternativeName>
</protein>
<dbReference type="InterPro" id="IPR001398">
    <property type="entry name" value="Macrophage_inhib_fac"/>
</dbReference>
<dbReference type="STRING" id="91360.SAMN05660330_00487"/>
<dbReference type="GO" id="GO:0004167">
    <property type="term" value="F:dopachrome isomerase activity"/>
    <property type="evidence" value="ECO:0007669"/>
    <property type="project" value="UniProtKB-EC"/>
</dbReference>
<name>A0A1H0KG95_9BACT</name>
<gene>
    <name evidence="12" type="ORF">SAMN05660330_00487</name>
</gene>
<dbReference type="InterPro" id="IPR014347">
    <property type="entry name" value="Tautomerase/MIF_sf"/>
</dbReference>
<dbReference type="Proteomes" id="UP000199073">
    <property type="component" value="Unassembled WGS sequence"/>
</dbReference>
<accession>A0A1H0KG95</accession>
<dbReference type="GO" id="GO:0005125">
    <property type="term" value="F:cytokine activity"/>
    <property type="evidence" value="ECO:0007669"/>
    <property type="project" value="UniProtKB-KW"/>
</dbReference>
<evidence type="ECO:0000256" key="9">
    <source>
        <dbReference type="ARBA" id="ARBA00041631"/>
    </source>
</evidence>
<evidence type="ECO:0000256" key="6">
    <source>
        <dbReference type="ARBA" id="ARBA00036823"/>
    </source>
</evidence>
<dbReference type="Pfam" id="PF01187">
    <property type="entry name" value="MIF"/>
    <property type="match status" value="1"/>
</dbReference>
<keyword evidence="13" id="KW-1185">Reference proteome</keyword>
<reference evidence="12 13" key="1">
    <citation type="submission" date="2016-10" db="EMBL/GenBank/DDBJ databases">
        <authorList>
            <person name="de Groot N.N."/>
        </authorList>
    </citation>
    <scope>NUCLEOTIDE SEQUENCE [LARGE SCALE GENOMIC DNA]</scope>
    <source>
        <strain evidence="12 13">DSM 12130</strain>
    </source>
</reference>
<keyword evidence="3" id="KW-0964">Secreted</keyword>
<organism evidence="12 13">
    <name type="scientific">Desulforhopalus singaporensis</name>
    <dbReference type="NCBI Taxonomy" id="91360"/>
    <lineage>
        <taxon>Bacteria</taxon>
        <taxon>Pseudomonadati</taxon>
        <taxon>Thermodesulfobacteriota</taxon>
        <taxon>Desulfobulbia</taxon>
        <taxon>Desulfobulbales</taxon>
        <taxon>Desulfocapsaceae</taxon>
        <taxon>Desulforhopalus</taxon>
    </lineage>
</organism>
<dbReference type="PANTHER" id="PTHR11954:SF6">
    <property type="entry name" value="MACROPHAGE MIGRATION INHIBITORY FACTOR"/>
    <property type="match status" value="1"/>
</dbReference>
<dbReference type="RefSeq" id="WP_092219430.1">
    <property type="nucleotide sequence ID" value="NZ_FNJI01000003.1"/>
</dbReference>
<evidence type="ECO:0000256" key="5">
    <source>
        <dbReference type="ARBA" id="ARBA00036735"/>
    </source>
</evidence>
<evidence type="ECO:0000313" key="13">
    <source>
        <dbReference type="Proteomes" id="UP000199073"/>
    </source>
</evidence>
<dbReference type="EMBL" id="FNJI01000003">
    <property type="protein sequence ID" value="SDO54846.1"/>
    <property type="molecule type" value="Genomic_DNA"/>
</dbReference>
<dbReference type="EC" id="5.3.2.1" evidence="8"/>
<dbReference type="AlphaFoldDB" id="A0A1H0KG95"/>
<keyword evidence="4" id="KW-0413">Isomerase</keyword>
<evidence type="ECO:0000256" key="2">
    <source>
        <dbReference type="ARBA" id="ARBA00022514"/>
    </source>
</evidence>
<sequence length="113" mass="12814">MPVLDIETNQQITTDRCREITGRAVAMLAEMLDKPKGAILVFIRSNPTLTLGDDGQPAAFVRFKLFSFADRQAEYVERLSEFLDTELGVAPDHQFQELVRMDPKMFGYNAKLC</sequence>
<dbReference type="GO" id="GO:0005615">
    <property type="term" value="C:extracellular space"/>
    <property type="evidence" value="ECO:0007669"/>
    <property type="project" value="UniProtKB-KW"/>
</dbReference>
<evidence type="ECO:0000313" key="12">
    <source>
        <dbReference type="EMBL" id="SDO54846.1"/>
    </source>
</evidence>
<evidence type="ECO:0000256" key="4">
    <source>
        <dbReference type="ARBA" id="ARBA00023235"/>
    </source>
</evidence>
<evidence type="ECO:0000256" key="3">
    <source>
        <dbReference type="ARBA" id="ARBA00022525"/>
    </source>
</evidence>
<dbReference type="Gene3D" id="3.30.429.10">
    <property type="entry name" value="Macrophage Migration Inhibitory Factor"/>
    <property type="match status" value="1"/>
</dbReference>